<keyword evidence="2" id="KW-0677">Repeat</keyword>
<dbReference type="AlphaFoldDB" id="A0A2T6ZLN0"/>
<sequence>MFLARTLWAAFWISSLALAETNKTIKILGANLVEPDIEKQTWNWGPDSRCRLLAHQSIVVNYKGKELLLFDGGLAKFNYQRNGEYFEVLELNPRTVIIDLSKPFTSRDFIPISQLKKPLGVPVVNRFGLWEGANQGSILMQGGHFYDAEDWRNSSYWLEKKDIPQYSIWKYDLDTSTWTEVPLPTNKSSFKRGFGGAAVSVPSTNQSYYIGGLWTPRSSNDSLDGLAVPLSGMLVYNHTAGTLTNESFGETGMAYWHGSANHLKIGKKDGFLIALMAETGPGGVPIKDDPVINDEHGSSLSFRYVMLYDLDNKKWINQSTTFYNGEVPVSRTRFCGQTVYSRETKTWELWVHGGMLMEPLGEAAPDTWVLTMPSFIWTRVEMPDSVVRMRSHTCNAVGSQLLIIGGYPPSAQVEKNATCDPELIKVVDMNTMTSGSHYTPGTVYKTPELVRKNAEFHLNRVDPQSGWADDELRDAFRHSIGDPPLSRGIIAGIVVSVVVGLPLLVFVILCAIFKSLPKFQWPPWKSAPVSHPRSPGPYPQPPSPVPTERTFPAPQGPGAAGAGPPW</sequence>
<protein>
    <recommendedName>
        <fullName evidence="8">Kelch repeat protein</fullName>
    </recommendedName>
</protein>
<dbReference type="EMBL" id="NESQ01000190">
    <property type="protein sequence ID" value="PUU76395.1"/>
    <property type="molecule type" value="Genomic_DNA"/>
</dbReference>
<evidence type="ECO:0000256" key="2">
    <source>
        <dbReference type="ARBA" id="ARBA00022737"/>
    </source>
</evidence>
<feature type="signal peptide" evidence="5">
    <location>
        <begin position="1"/>
        <end position="19"/>
    </location>
</feature>
<feature type="transmembrane region" description="Helical" evidence="4">
    <location>
        <begin position="489"/>
        <end position="513"/>
    </location>
</feature>
<proteinExistence type="predicted"/>
<gene>
    <name evidence="6" type="ORF">B9Z19DRAFT_1194768</name>
</gene>
<keyword evidence="5" id="KW-0732">Signal</keyword>
<feature type="region of interest" description="Disordered" evidence="3">
    <location>
        <begin position="526"/>
        <end position="566"/>
    </location>
</feature>
<dbReference type="STRING" id="42251.A0A2T6ZLN0"/>
<evidence type="ECO:0000313" key="6">
    <source>
        <dbReference type="EMBL" id="PUU76395.1"/>
    </source>
</evidence>
<evidence type="ECO:0000256" key="3">
    <source>
        <dbReference type="SAM" id="MobiDB-lite"/>
    </source>
</evidence>
<dbReference type="PANTHER" id="PTHR46228:SF2">
    <property type="entry name" value="KELCH REPEAT PROTEIN (AFU_ORTHOLOGUE AFUA_4G14350)"/>
    <property type="match status" value="1"/>
</dbReference>
<keyword evidence="4" id="KW-0812">Transmembrane</keyword>
<keyword evidence="1" id="KW-0880">Kelch repeat</keyword>
<feature type="compositionally biased region" description="Pro residues" evidence="3">
    <location>
        <begin position="534"/>
        <end position="545"/>
    </location>
</feature>
<dbReference type="InterPro" id="IPR015915">
    <property type="entry name" value="Kelch-typ_b-propeller"/>
</dbReference>
<name>A0A2T6ZLN0_TUBBO</name>
<dbReference type="Proteomes" id="UP000244722">
    <property type="component" value="Unassembled WGS sequence"/>
</dbReference>
<organism evidence="6 7">
    <name type="scientific">Tuber borchii</name>
    <name type="common">White truffle</name>
    <dbReference type="NCBI Taxonomy" id="42251"/>
    <lineage>
        <taxon>Eukaryota</taxon>
        <taxon>Fungi</taxon>
        <taxon>Dikarya</taxon>
        <taxon>Ascomycota</taxon>
        <taxon>Pezizomycotina</taxon>
        <taxon>Pezizomycetes</taxon>
        <taxon>Pezizales</taxon>
        <taxon>Tuberaceae</taxon>
        <taxon>Tuber</taxon>
    </lineage>
</organism>
<comment type="caution">
    <text evidence="6">The sequence shown here is derived from an EMBL/GenBank/DDBJ whole genome shotgun (WGS) entry which is preliminary data.</text>
</comment>
<accession>A0A2T6ZLN0</accession>
<feature type="chain" id="PRO_5015625906" description="Kelch repeat protein" evidence="5">
    <location>
        <begin position="20"/>
        <end position="566"/>
    </location>
</feature>
<keyword evidence="4" id="KW-1133">Transmembrane helix</keyword>
<keyword evidence="7" id="KW-1185">Reference proteome</keyword>
<evidence type="ECO:0008006" key="8">
    <source>
        <dbReference type="Google" id="ProtNLM"/>
    </source>
</evidence>
<dbReference type="PANTHER" id="PTHR46228">
    <property type="entry name" value="KELCH DOMAIN-CONTAINING PROTEIN"/>
    <property type="match status" value="1"/>
</dbReference>
<evidence type="ECO:0000256" key="4">
    <source>
        <dbReference type="SAM" id="Phobius"/>
    </source>
</evidence>
<dbReference type="SUPFAM" id="SSF117281">
    <property type="entry name" value="Kelch motif"/>
    <property type="match status" value="1"/>
</dbReference>
<reference evidence="6 7" key="1">
    <citation type="submission" date="2017-04" db="EMBL/GenBank/DDBJ databases">
        <title>Draft genome sequence of Tuber borchii Vittad., a whitish edible truffle.</title>
        <authorList>
            <consortium name="DOE Joint Genome Institute"/>
            <person name="Murat C."/>
            <person name="Kuo A."/>
            <person name="Barry K.W."/>
            <person name="Clum A."/>
            <person name="Dockter R.B."/>
            <person name="Fauchery L."/>
            <person name="Iotti M."/>
            <person name="Kohler A."/>
            <person name="Labutti K."/>
            <person name="Lindquist E.A."/>
            <person name="Lipzen A."/>
            <person name="Ohm R.A."/>
            <person name="Wang M."/>
            <person name="Grigoriev I.V."/>
            <person name="Zambonelli A."/>
            <person name="Martin F.M."/>
        </authorList>
    </citation>
    <scope>NUCLEOTIDE SEQUENCE [LARGE SCALE GENOMIC DNA]</scope>
    <source>
        <strain evidence="6 7">Tbo3840</strain>
    </source>
</reference>
<evidence type="ECO:0000256" key="1">
    <source>
        <dbReference type="ARBA" id="ARBA00022441"/>
    </source>
</evidence>
<dbReference type="Gene3D" id="2.120.10.80">
    <property type="entry name" value="Kelch-type beta propeller"/>
    <property type="match status" value="2"/>
</dbReference>
<evidence type="ECO:0000313" key="7">
    <source>
        <dbReference type="Proteomes" id="UP000244722"/>
    </source>
</evidence>
<dbReference type="OrthoDB" id="10251809at2759"/>
<keyword evidence="4" id="KW-0472">Membrane</keyword>
<evidence type="ECO:0000256" key="5">
    <source>
        <dbReference type="SAM" id="SignalP"/>
    </source>
</evidence>